<evidence type="ECO:0000313" key="8">
    <source>
        <dbReference type="EMBL" id="GAX87252.1"/>
    </source>
</evidence>
<keyword evidence="3 7" id="KW-0489">Methyltransferase</keyword>
<dbReference type="UniPathway" id="UPA00989"/>
<dbReference type="AlphaFoldDB" id="A0A292Y8Q7"/>
<feature type="binding site" evidence="7">
    <location>
        <position position="220"/>
    </location>
    <ligand>
        <name>substrate</name>
    </ligand>
</feature>
<dbReference type="InterPro" id="IPR055361">
    <property type="entry name" value="tRNA_methyltr_TrmB_bact"/>
</dbReference>
<keyword evidence="9" id="KW-1185">Reference proteome</keyword>
<dbReference type="Proteomes" id="UP000217944">
    <property type="component" value="Unassembled WGS sequence"/>
</dbReference>
<comment type="caution">
    <text evidence="8">The sequence shown here is derived from an EMBL/GenBank/DDBJ whole genome shotgun (WGS) entry which is preliminary data.</text>
</comment>
<keyword evidence="5 7" id="KW-0949">S-adenosyl-L-methionine</keyword>
<evidence type="ECO:0000256" key="5">
    <source>
        <dbReference type="ARBA" id="ARBA00022691"/>
    </source>
</evidence>
<evidence type="ECO:0000256" key="1">
    <source>
        <dbReference type="ARBA" id="ARBA00000142"/>
    </source>
</evidence>
<dbReference type="PANTHER" id="PTHR23417:SF14">
    <property type="entry name" value="PENTACOTRIPEPTIDE-REPEAT REGION OF PRORP DOMAIN-CONTAINING PROTEIN"/>
    <property type="match status" value="1"/>
</dbReference>
<evidence type="ECO:0000256" key="7">
    <source>
        <dbReference type="HAMAP-Rule" id="MF_01057"/>
    </source>
</evidence>
<evidence type="ECO:0000256" key="6">
    <source>
        <dbReference type="ARBA" id="ARBA00022694"/>
    </source>
</evidence>
<dbReference type="GO" id="GO:0043527">
    <property type="term" value="C:tRNA methyltransferase complex"/>
    <property type="evidence" value="ECO:0007669"/>
    <property type="project" value="TreeGrafter"/>
</dbReference>
<dbReference type="RefSeq" id="WP_096258401.1">
    <property type="nucleotide sequence ID" value="NZ_BDME01000001.1"/>
</dbReference>
<comment type="function">
    <text evidence="2 7">Catalyzes the formation of N(7)-methylguanine at position 46 (m7G46) in tRNA.</text>
</comment>
<dbReference type="Gene3D" id="3.40.50.150">
    <property type="entry name" value="Vaccinia Virus protein VP39"/>
    <property type="match status" value="1"/>
</dbReference>
<dbReference type="EMBL" id="BDME01000001">
    <property type="protein sequence ID" value="GAX87252.1"/>
    <property type="molecule type" value="Genomic_DNA"/>
</dbReference>
<proteinExistence type="inferred from homology"/>
<comment type="pathway">
    <text evidence="7">tRNA modification; N(7)-methylguanine-tRNA biosynthesis.</text>
</comment>
<evidence type="ECO:0000313" key="9">
    <source>
        <dbReference type="Proteomes" id="UP000217944"/>
    </source>
</evidence>
<gene>
    <name evidence="7" type="primary">trmB</name>
    <name evidence="8" type="ORF">LNAT_P0547</name>
</gene>
<dbReference type="PANTHER" id="PTHR23417">
    <property type="entry name" value="3-DEOXY-D-MANNO-OCTULOSONIC-ACID TRANSFERASE/TRNA GUANINE-N 7 - -METHYLTRANSFERASE"/>
    <property type="match status" value="1"/>
</dbReference>
<dbReference type="EC" id="2.1.1.33" evidence="7"/>
<feature type="binding site" evidence="7">
    <location>
        <position position="190"/>
    </location>
    <ligand>
        <name>substrate</name>
    </ligand>
</feature>
<evidence type="ECO:0000256" key="4">
    <source>
        <dbReference type="ARBA" id="ARBA00022679"/>
    </source>
</evidence>
<feature type="binding site" evidence="7">
    <location>
        <position position="164"/>
    </location>
    <ligand>
        <name>S-adenosyl-L-methionine</name>
        <dbReference type="ChEBI" id="CHEBI:59789"/>
    </ligand>
</feature>
<organism evidence="8 9">
    <name type="scientific">Lebetimonas natsushimae</name>
    <dbReference type="NCBI Taxonomy" id="1936991"/>
    <lineage>
        <taxon>Bacteria</taxon>
        <taxon>Pseudomonadati</taxon>
        <taxon>Campylobacterota</taxon>
        <taxon>Epsilonproteobacteria</taxon>
        <taxon>Nautiliales</taxon>
        <taxon>Nautiliaceae</taxon>
        <taxon>Lebetimonas</taxon>
    </lineage>
</organism>
<protein>
    <recommendedName>
        <fullName evidence="7">tRNA (guanine-N(7)-)-methyltransferase</fullName>
        <ecNumber evidence="7">2.1.1.33</ecNumber>
    </recommendedName>
    <alternativeName>
        <fullName evidence="7">tRNA (guanine(46)-N(7))-methyltransferase</fullName>
    </alternativeName>
    <alternativeName>
        <fullName evidence="7">tRNA(m7G46)-methyltransferase</fullName>
    </alternativeName>
</protein>
<comment type="similarity">
    <text evidence="7">Belongs to the class I-like SAM-binding methyltransferase superfamily. TrmB family.</text>
</comment>
<dbReference type="InterPro" id="IPR003358">
    <property type="entry name" value="tRNA_(Gua-N-7)_MeTrfase_Trmb"/>
</dbReference>
<dbReference type="OrthoDB" id="9802090at2"/>
<evidence type="ECO:0000256" key="3">
    <source>
        <dbReference type="ARBA" id="ARBA00022603"/>
    </source>
</evidence>
<sequence>MPHIVIDNLKDIHYPQKLNDVEFLFQAENLIGVKTESAKFLIKIIKKDQGFLIKYDKITRPIISEIKKVYLAFTKLHNANIIFENINGIKEKLPNKNLINITDDLSNIDIIEVGFGSGRHLLYLAKENPNKTILGIEIHKPSIEQVLKRLSLEGIENVRILNHDARIILSKIPSNQLEAIYVHFPVPWDKKPHRRVINKDFISESIRTLKENGFLHLRTDSENYFNYSLNEFLNFKKIELNVKKNIPYAVSSKYEDRWKRMNKNIYDIYMINHEKSPDLKEEFDFSFDTKLRNLDFKPKIYDNFVIHIEKVFKINENEELIRLTLGNFNRPEHVYILNKENPVYFKMPAPIKDNYLAHKELKRLFNG</sequence>
<reference evidence="8 9" key="1">
    <citation type="journal article" date="2017" name="Syst. Appl. Microbiol.">
        <title>Lebetimonas natsushimae sp. nov., a novel strictly anaerobic, moderately thermophilic chemoautotroph isolated from a deep-sea hydrothermal vent polychaete nest in the Mid-Okinawa Trough.</title>
        <authorList>
            <person name="Nagata R."/>
            <person name="Takaki Y."/>
            <person name="Tame A."/>
            <person name="Nunoura T."/>
            <person name="Muto H."/>
            <person name="Mino S."/>
            <person name="Sawayama S."/>
            <person name="Takai K."/>
            <person name="Nakagawa S."/>
        </authorList>
    </citation>
    <scope>NUCLEOTIDE SEQUENCE [LARGE SCALE GENOMIC DNA]</scope>
    <source>
        <strain evidence="8 9">HS1857</strain>
    </source>
</reference>
<dbReference type="GO" id="GO:0008176">
    <property type="term" value="F:tRNA (guanine(46)-N7)-methyltransferase activity"/>
    <property type="evidence" value="ECO:0007669"/>
    <property type="project" value="UniProtKB-UniRule"/>
</dbReference>
<comment type="catalytic activity">
    <reaction evidence="1 7">
        <text>guanosine(46) in tRNA + S-adenosyl-L-methionine = N(7)-methylguanosine(46) in tRNA + S-adenosyl-L-homocysteine</text>
        <dbReference type="Rhea" id="RHEA:42708"/>
        <dbReference type="Rhea" id="RHEA-COMP:10188"/>
        <dbReference type="Rhea" id="RHEA-COMP:10189"/>
        <dbReference type="ChEBI" id="CHEBI:57856"/>
        <dbReference type="ChEBI" id="CHEBI:59789"/>
        <dbReference type="ChEBI" id="CHEBI:74269"/>
        <dbReference type="ChEBI" id="CHEBI:74480"/>
        <dbReference type="EC" id="2.1.1.33"/>
    </reaction>
</comment>
<feature type="binding site" evidence="7">
    <location>
        <position position="137"/>
    </location>
    <ligand>
        <name>S-adenosyl-L-methionine</name>
        <dbReference type="ChEBI" id="CHEBI:59789"/>
    </ligand>
</feature>
<dbReference type="SUPFAM" id="SSF53335">
    <property type="entry name" value="S-adenosyl-L-methionine-dependent methyltransferases"/>
    <property type="match status" value="1"/>
</dbReference>
<dbReference type="Pfam" id="PF02390">
    <property type="entry name" value="Methyltransf_4"/>
    <property type="match status" value="1"/>
</dbReference>
<dbReference type="NCBIfam" id="NF010719">
    <property type="entry name" value="PRK14121.1"/>
    <property type="match status" value="1"/>
</dbReference>
<dbReference type="PROSITE" id="PS51625">
    <property type="entry name" value="SAM_MT_TRMB"/>
    <property type="match status" value="1"/>
</dbReference>
<keyword evidence="6 7" id="KW-0819">tRNA processing</keyword>
<keyword evidence="4 7" id="KW-0808">Transferase</keyword>
<dbReference type="HAMAP" id="MF_01057">
    <property type="entry name" value="tRNA_methyltr_TrmB"/>
    <property type="match status" value="1"/>
</dbReference>
<accession>A0A292Y8Q7</accession>
<dbReference type="InterPro" id="IPR029063">
    <property type="entry name" value="SAM-dependent_MTases_sf"/>
</dbReference>
<comment type="caution">
    <text evidence="7">Lacks conserved residue(s) required for the propagation of feature annotation.</text>
</comment>
<dbReference type="CDD" id="cd02440">
    <property type="entry name" value="AdoMet_MTases"/>
    <property type="match status" value="1"/>
</dbReference>
<name>A0A292Y8Q7_9BACT</name>
<feature type="binding site" evidence="7">
    <location>
        <position position="112"/>
    </location>
    <ligand>
        <name>S-adenosyl-L-methionine</name>
        <dbReference type="ChEBI" id="CHEBI:59789"/>
    </ligand>
</feature>
<evidence type="ECO:0000256" key="2">
    <source>
        <dbReference type="ARBA" id="ARBA00003015"/>
    </source>
</evidence>
<dbReference type="NCBIfam" id="TIGR00091">
    <property type="entry name" value="tRNA (guanosine(46)-N7)-methyltransferase TrmB"/>
    <property type="match status" value="1"/>
</dbReference>